<accession>A7SSW2</accession>
<evidence type="ECO:0000259" key="2">
    <source>
        <dbReference type="PROSITE" id="PS50157"/>
    </source>
</evidence>
<gene>
    <name evidence="3" type="ORF">NEMVEDRAFT_v1g216952</name>
</gene>
<evidence type="ECO:0000256" key="1">
    <source>
        <dbReference type="PROSITE-ProRule" id="PRU00042"/>
    </source>
</evidence>
<dbReference type="EMBL" id="DS469784">
    <property type="protein sequence ID" value="EDO33208.1"/>
    <property type="molecule type" value="Genomic_DNA"/>
</dbReference>
<keyword evidence="4" id="KW-1185">Reference proteome</keyword>
<protein>
    <recommendedName>
        <fullName evidence="2">C2H2-type domain-containing protein</fullName>
    </recommendedName>
</protein>
<feature type="domain" description="C2H2-type" evidence="2">
    <location>
        <begin position="138"/>
        <end position="162"/>
    </location>
</feature>
<name>A7SSW2_NEMVE</name>
<evidence type="ECO:0000313" key="3">
    <source>
        <dbReference type="EMBL" id="EDO33208.1"/>
    </source>
</evidence>
<dbReference type="InterPro" id="IPR013087">
    <property type="entry name" value="Znf_C2H2_type"/>
</dbReference>
<evidence type="ECO:0000313" key="4">
    <source>
        <dbReference type="Proteomes" id="UP000001593"/>
    </source>
</evidence>
<dbReference type="KEGG" id="nve:5504414"/>
<dbReference type="PROSITE" id="PS50157">
    <property type="entry name" value="ZINC_FINGER_C2H2_2"/>
    <property type="match status" value="1"/>
</dbReference>
<dbReference type="OMA" id="PWLFKHP"/>
<dbReference type="GO" id="GO:0008270">
    <property type="term" value="F:zinc ion binding"/>
    <property type="evidence" value="ECO:0007669"/>
    <property type="project" value="UniProtKB-KW"/>
</dbReference>
<dbReference type="PhylomeDB" id="A7SSW2"/>
<dbReference type="InParanoid" id="A7SSW2"/>
<sequence>MAANGRMIFFIEWDREFVSFIKGVTLSPSLRGHIIVHIFYPQDISQSLLPVYKPWLFKHPTPKETKGSTREQLENYIIKYKFTTQDSRADGLSGEPHAYVFTRTNELSKDIIASTYNKGISLKTNLQKECTLLDFLDYKCKACMIGFKDRKELHSHDKDFHSLLCFNPECKHCKKENSFSTEEELRLHLSKQMKCQFCPGKVFCSETFLEKHLKNSHKKCSCPCGKYFGNRQTYLDHFFSYYPPPKGLSRPKHRDGGMPSANVHPNKVKRKVQIEEDNAITTMRLTTASSSSTMFSIESLPGDG</sequence>
<keyword evidence="1" id="KW-0479">Metal-binding</keyword>
<dbReference type="OrthoDB" id="5958423at2759"/>
<reference evidence="3 4" key="1">
    <citation type="journal article" date="2007" name="Science">
        <title>Sea anemone genome reveals ancestral eumetazoan gene repertoire and genomic organization.</title>
        <authorList>
            <person name="Putnam N.H."/>
            <person name="Srivastava M."/>
            <person name="Hellsten U."/>
            <person name="Dirks B."/>
            <person name="Chapman J."/>
            <person name="Salamov A."/>
            <person name="Terry A."/>
            <person name="Shapiro H."/>
            <person name="Lindquist E."/>
            <person name="Kapitonov V.V."/>
            <person name="Jurka J."/>
            <person name="Genikhovich G."/>
            <person name="Grigoriev I.V."/>
            <person name="Lucas S.M."/>
            <person name="Steele R.E."/>
            <person name="Finnerty J.R."/>
            <person name="Technau U."/>
            <person name="Martindale M.Q."/>
            <person name="Rokhsar D.S."/>
        </authorList>
    </citation>
    <scope>NUCLEOTIDE SEQUENCE [LARGE SCALE GENOMIC DNA]</scope>
    <source>
        <strain evidence="4">CH2 X CH6</strain>
    </source>
</reference>
<dbReference type="SMART" id="SM00355">
    <property type="entry name" value="ZnF_C2H2"/>
    <property type="match status" value="2"/>
</dbReference>
<proteinExistence type="predicted"/>
<dbReference type="PROSITE" id="PS00028">
    <property type="entry name" value="ZINC_FINGER_C2H2_1"/>
    <property type="match status" value="1"/>
</dbReference>
<dbReference type="HOGENOM" id="CLU_916160_0_0_1"/>
<keyword evidence="1" id="KW-0862">Zinc</keyword>
<dbReference type="Proteomes" id="UP000001593">
    <property type="component" value="Unassembled WGS sequence"/>
</dbReference>
<dbReference type="AlphaFoldDB" id="A7SSW2"/>
<keyword evidence="1" id="KW-0863">Zinc-finger</keyword>
<organism evidence="3 4">
    <name type="scientific">Nematostella vectensis</name>
    <name type="common">Starlet sea anemone</name>
    <dbReference type="NCBI Taxonomy" id="45351"/>
    <lineage>
        <taxon>Eukaryota</taxon>
        <taxon>Metazoa</taxon>
        <taxon>Cnidaria</taxon>
        <taxon>Anthozoa</taxon>
        <taxon>Hexacorallia</taxon>
        <taxon>Actiniaria</taxon>
        <taxon>Edwardsiidae</taxon>
        <taxon>Nematostella</taxon>
    </lineage>
</organism>